<keyword evidence="1" id="KW-0472">Membrane</keyword>
<dbReference type="EMBL" id="VTOW01000001">
    <property type="protein sequence ID" value="NKE69275.1"/>
    <property type="molecule type" value="Genomic_DNA"/>
</dbReference>
<comment type="caution">
    <text evidence="2">The sequence shown here is derived from an EMBL/GenBank/DDBJ whole genome shotgun (WGS) entry which is preliminary data.</text>
</comment>
<keyword evidence="3" id="KW-1185">Reference proteome</keyword>
<dbReference type="Proteomes" id="UP000534783">
    <property type="component" value="Unassembled WGS sequence"/>
</dbReference>
<evidence type="ECO:0000313" key="3">
    <source>
        <dbReference type="Proteomes" id="UP000534783"/>
    </source>
</evidence>
<feature type="transmembrane region" description="Helical" evidence="1">
    <location>
        <begin position="146"/>
        <end position="166"/>
    </location>
</feature>
<evidence type="ECO:0000313" key="2">
    <source>
        <dbReference type="EMBL" id="NKE69275.1"/>
    </source>
</evidence>
<name>A0A7X6DL87_9BACT</name>
<proteinExistence type="predicted"/>
<feature type="transmembrane region" description="Helical" evidence="1">
    <location>
        <begin position="107"/>
        <end position="126"/>
    </location>
</feature>
<evidence type="ECO:0000256" key="1">
    <source>
        <dbReference type="SAM" id="Phobius"/>
    </source>
</evidence>
<gene>
    <name evidence="2" type="ORF">MNODULE_00715</name>
</gene>
<organism evidence="2 3">
    <name type="scientific">Candidatus Manganitrophus noduliformans</name>
    <dbReference type="NCBI Taxonomy" id="2606439"/>
    <lineage>
        <taxon>Bacteria</taxon>
        <taxon>Pseudomonadati</taxon>
        <taxon>Nitrospirota</taxon>
        <taxon>Nitrospiria</taxon>
        <taxon>Candidatus Troglogloeales</taxon>
        <taxon>Candidatus Manganitrophaceae</taxon>
        <taxon>Candidatus Manganitrophus</taxon>
    </lineage>
</organism>
<dbReference type="AlphaFoldDB" id="A0A7X6DL87"/>
<accession>A0A7X6DL87</accession>
<protein>
    <submittedName>
        <fullName evidence="2">Membrane-associated protein</fullName>
    </submittedName>
</protein>
<feature type="transmembrane region" description="Helical" evidence="1">
    <location>
        <begin position="80"/>
        <end position="100"/>
    </location>
</feature>
<reference evidence="2 3" key="1">
    <citation type="journal article" date="2020" name="Nature">
        <title>Bacterial chemolithoautotrophy via manganese oxidation.</title>
        <authorList>
            <person name="Yu H."/>
            <person name="Leadbetter J.R."/>
        </authorList>
    </citation>
    <scope>NUCLEOTIDE SEQUENCE [LARGE SCALE GENOMIC DNA]</scope>
    <source>
        <strain evidence="2 3">Mn-1</strain>
    </source>
</reference>
<keyword evidence="1" id="KW-0812">Transmembrane</keyword>
<feature type="transmembrane region" description="Helical" evidence="1">
    <location>
        <begin position="12"/>
        <end position="31"/>
    </location>
</feature>
<sequence length="179" mass="20478">MVPVYWAHYGPANFLWFSDIALLAAVAALWLESRFLASTMAVGVLLLELTWNIDFFVRLLSGAEPIGLAVYMFDSSKPRYLRGLSLFHIFLPILLVWMVAHLGYDRRAFLAQTLLAWIVLPVSYFFTDPSKNINWVFGPGSEPQTWMPPILYLVLLMLFLPVVVYLPTHLLLEKLFGKL</sequence>
<keyword evidence="1" id="KW-1133">Transmembrane helix</keyword>